<evidence type="ECO:0000313" key="1">
    <source>
        <dbReference type="EMBL" id="MDM1049380.1"/>
    </source>
</evidence>
<accession>A0ABT7NQB4</accession>
<name>A0ABT7NQB4_9SPHI</name>
<organism evidence="1 2">
    <name type="scientific">Sphingobacterium hotanense</name>
    <dbReference type="NCBI Taxonomy" id="649196"/>
    <lineage>
        <taxon>Bacteria</taxon>
        <taxon>Pseudomonadati</taxon>
        <taxon>Bacteroidota</taxon>
        <taxon>Sphingobacteriia</taxon>
        <taxon>Sphingobacteriales</taxon>
        <taxon>Sphingobacteriaceae</taxon>
        <taxon>Sphingobacterium</taxon>
    </lineage>
</organism>
<proteinExistence type="predicted"/>
<gene>
    <name evidence="1" type="ORF">HX018_14145</name>
</gene>
<comment type="caution">
    <text evidence="1">The sequence shown here is derived from an EMBL/GenBank/DDBJ whole genome shotgun (WGS) entry which is preliminary data.</text>
</comment>
<dbReference type="Proteomes" id="UP001170954">
    <property type="component" value="Unassembled WGS sequence"/>
</dbReference>
<sequence length="53" mass="6119">MAIATKGWSERELLWEIPFQKLVLYSLCIPSYESSGKQSTGEEIDAFDFFENL</sequence>
<dbReference type="EMBL" id="JACAGK010000044">
    <property type="protein sequence ID" value="MDM1049380.1"/>
    <property type="molecule type" value="Genomic_DNA"/>
</dbReference>
<evidence type="ECO:0000313" key="2">
    <source>
        <dbReference type="Proteomes" id="UP001170954"/>
    </source>
</evidence>
<reference evidence="1" key="2">
    <citation type="journal article" date="2022" name="Sci. Total Environ.">
        <title>Prevalence, transmission, and molecular epidemiology of tet(X)-positive bacteria among humans, animals, and environmental niches in China: An epidemiological, and genomic-based study.</title>
        <authorList>
            <person name="Dong N."/>
            <person name="Zeng Y."/>
            <person name="Cai C."/>
            <person name="Sun C."/>
            <person name="Lu J."/>
            <person name="Liu C."/>
            <person name="Zhou H."/>
            <person name="Sun Q."/>
            <person name="Shu L."/>
            <person name="Wang H."/>
            <person name="Wang Y."/>
            <person name="Wang S."/>
            <person name="Wu C."/>
            <person name="Chan E.W."/>
            <person name="Chen G."/>
            <person name="Shen Z."/>
            <person name="Chen S."/>
            <person name="Zhang R."/>
        </authorList>
    </citation>
    <scope>NUCLEOTIDE SEQUENCE</scope>
    <source>
        <strain evidence="1">R1692</strain>
    </source>
</reference>
<dbReference type="RefSeq" id="WP_286651822.1">
    <property type="nucleotide sequence ID" value="NZ_JACAGK010000044.1"/>
</dbReference>
<reference evidence="1" key="1">
    <citation type="submission" date="2020-06" db="EMBL/GenBank/DDBJ databases">
        <authorList>
            <person name="Dong N."/>
        </authorList>
    </citation>
    <scope>NUCLEOTIDE SEQUENCE</scope>
    <source>
        <strain evidence="1">R1692</strain>
    </source>
</reference>
<protein>
    <submittedName>
        <fullName evidence="1">Uncharacterized protein</fullName>
    </submittedName>
</protein>
<keyword evidence="2" id="KW-1185">Reference proteome</keyword>